<gene>
    <name evidence="2" type="ORF">LEP1GSC194_0652</name>
</gene>
<dbReference type="Proteomes" id="UP000011988">
    <property type="component" value="Unassembled WGS sequence"/>
</dbReference>
<comment type="caution">
    <text evidence="2">The sequence shown here is derived from an EMBL/GenBank/DDBJ whole genome shotgun (WGS) entry which is preliminary data.</text>
</comment>
<organism evidence="2 3">
    <name type="scientific">Leptospira alstonii serovar Sichuan str. 79601</name>
    <dbReference type="NCBI Taxonomy" id="1218565"/>
    <lineage>
        <taxon>Bacteria</taxon>
        <taxon>Pseudomonadati</taxon>
        <taxon>Spirochaetota</taxon>
        <taxon>Spirochaetia</taxon>
        <taxon>Leptospirales</taxon>
        <taxon>Leptospiraceae</taxon>
        <taxon>Leptospira</taxon>
    </lineage>
</organism>
<feature type="transmembrane region" description="Helical" evidence="1">
    <location>
        <begin position="20"/>
        <end position="43"/>
    </location>
</feature>
<sequence>MNSLFPSSALLHGFRIFKVIVLLSVCIYPIHCVYNAGIVTALLTNPQPIIRHEVLDSNHSLLRQRYNQEIPVLDSEIPPSYSDIFSVQPGRFLCASPTGHDYGTASQSITEVCFLRLSAGDANWIHQKFASVPPGELLDRNDLWWSKRWSQEASDIPTLHDDPLEEIDSDEIQEQTTGIVFLKWLTLRLLINRVNPKDLIHYSEIDTAFTFSNKKELRFIPYDPASPRPWENRGLGFTFRVDYYISLHNNCLFRIEWIRNSYM</sequence>
<evidence type="ECO:0000256" key="1">
    <source>
        <dbReference type="SAM" id="Phobius"/>
    </source>
</evidence>
<keyword evidence="1" id="KW-0472">Membrane</keyword>
<keyword evidence="1" id="KW-1133">Transmembrane helix</keyword>
<reference evidence="2 3" key="1">
    <citation type="submission" date="2013-01" db="EMBL/GenBank/DDBJ databases">
        <authorList>
            <person name="Harkins D.M."/>
            <person name="Durkin A.S."/>
            <person name="Brinkac L.M."/>
            <person name="Haft D.H."/>
            <person name="Selengut J.D."/>
            <person name="Sanka R."/>
            <person name="DePew J."/>
            <person name="Purushe J."/>
            <person name="Galloway R.L."/>
            <person name="Vinetz J.M."/>
            <person name="Sutton G.G."/>
            <person name="Nierman W.C."/>
            <person name="Fouts D.E."/>
        </authorList>
    </citation>
    <scope>NUCLEOTIDE SEQUENCE [LARGE SCALE GENOMIC DNA]</scope>
    <source>
        <strain evidence="2 3">79601</strain>
    </source>
</reference>
<evidence type="ECO:0000313" key="3">
    <source>
        <dbReference type="Proteomes" id="UP000011988"/>
    </source>
</evidence>
<accession>M6CLQ5</accession>
<dbReference type="EMBL" id="ANIK01000104">
    <property type="protein sequence ID" value="EMJ91476.1"/>
    <property type="molecule type" value="Genomic_DNA"/>
</dbReference>
<dbReference type="RefSeq" id="WP_020774920.1">
    <property type="nucleotide sequence ID" value="NZ_ANIK01000104.1"/>
</dbReference>
<proteinExistence type="predicted"/>
<dbReference type="AlphaFoldDB" id="M6CLQ5"/>
<evidence type="ECO:0000313" key="2">
    <source>
        <dbReference type="EMBL" id="EMJ91476.1"/>
    </source>
</evidence>
<keyword evidence="1" id="KW-0812">Transmembrane</keyword>
<dbReference type="PATRIC" id="fig|1218565.3.peg.4010"/>
<name>M6CLQ5_9LEPT</name>
<protein>
    <submittedName>
        <fullName evidence="2">Uncharacterized protein</fullName>
    </submittedName>
</protein>